<gene>
    <name evidence="2" type="ORF">CDQ84_03635</name>
</gene>
<reference evidence="2 3" key="1">
    <citation type="submission" date="2017-06" db="EMBL/GenBank/DDBJ databases">
        <title>Investigating the central metabolism of Clostridium thermosuccinogenes.</title>
        <authorList>
            <person name="Koendjbiharie J.G."/>
            <person name="van Kranenburg R."/>
        </authorList>
    </citation>
    <scope>NUCLEOTIDE SEQUENCE [LARGE SCALE GENOMIC DNA]</scope>
    <source>
        <strain evidence="2 3">DSM 5806</strain>
    </source>
</reference>
<keyword evidence="1" id="KW-0812">Transmembrane</keyword>
<keyword evidence="3" id="KW-1185">Reference proteome</keyword>
<keyword evidence="1" id="KW-0472">Membrane</keyword>
<proteinExistence type="predicted"/>
<protein>
    <submittedName>
        <fullName evidence="2">Uncharacterized protein</fullName>
    </submittedName>
</protein>
<organism evidence="2 3">
    <name type="scientific">Clostridium thermosuccinogenes</name>
    <dbReference type="NCBI Taxonomy" id="84032"/>
    <lineage>
        <taxon>Bacteria</taxon>
        <taxon>Bacillati</taxon>
        <taxon>Bacillota</taxon>
        <taxon>Clostridia</taxon>
        <taxon>Eubacteriales</taxon>
        <taxon>Clostridiaceae</taxon>
        <taxon>Clostridium</taxon>
    </lineage>
</organism>
<keyword evidence="1" id="KW-1133">Transmembrane helix</keyword>
<accession>A0A2K2FK62</accession>
<name>A0A2K2FK62_9CLOT</name>
<dbReference type="EMBL" id="NIOJ01000005">
    <property type="protein sequence ID" value="PNU00979.1"/>
    <property type="molecule type" value="Genomic_DNA"/>
</dbReference>
<evidence type="ECO:0000256" key="1">
    <source>
        <dbReference type="SAM" id="Phobius"/>
    </source>
</evidence>
<dbReference type="AlphaFoldDB" id="A0A2K2FK62"/>
<dbReference type="KEGG" id="cthd:CDO33_00745"/>
<evidence type="ECO:0000313" key="3">
    <source>
        <dbReference type="Proteomes" id="UP000236151"/>
    </source>
</evidence>
<dbReference type="Proteomes" id="UP000236151">
    <property type="component" value="Unassembled WGS sequence"/>
</dbReference>
<sequence length="62" mass="6977">MKISGVTYVSRKKHRFRNFLLTLAILALIAIIAIVIYSFFSGRDISDVVSELINKISFNSGE</sequence>
<evidence type="ECO:0000313" key="2">
    <source>
        <dbReference type="EMBL" id="PNU00979.1"/>
    </source>
</evidence>
<dbReference type="RefSeq" id="WP_103080361.1">
    <property type="nucleotide sequence ID" value="NZ_CP021850.1"/>
</dbReference>
<feature type="transmembrane region" description="Helical" evidence="1">
    <location>
        <begin position="20"/>
        <end position="40"/>
    </location>
</feature>
<comment type="caution">
    <text evidence="2">The sequence shown here is derived from an EMBL/GenBank/DDBJ whole genome shotgun (WGS) entry which is preliminary data.</text>
</comment>